<name>A0ABP0ELB7_9ASCO</name>
<evidence type="ECO:0000313" key="2">
    <source>
        <dbReference type="Proteomes" id="UP001497600"/>
    </source>
</evidence>
<sequence length="70" mass="8109">MQVIVVTWMFRSYYALINISSIIYSRCFSFVVNDCFTVKLLANLILSKYLVFYSHSSNTSILQPRTSSNL</sequence>
<keyword evidence="2" id="KW-1185">Reference proteome</keyword>
<organism evidence="1 2">
    <name type="scientific">[Candida] anglica</name>
    <dbReference type="NCBI Taxonomy" id="148631"/>
    <lineage>
        <taxon>Eukaryota</taxon>
        <taxon>Fungi</taxon>
        <taxon>Dikarya</taxon>
        <taxon>Ascomycota</taxon>
        <taxon>Saccharomycotina</taxon>
        <taxon>Pichiomycetes</taxon>
        <taxon>Debaryomycetaceae</taxon>
        <taxon>Kurtzmaniella</taxon>
    </lineage>
</organism>
<dbReference type="Proteomes" id="UP001497600">
    <property type="component" value="Chromosome H"/>
</dbReference>
<dbReference type="EMBL" id="OZ004260">
    <property type="protein sequence ID" value="CAK7921851.1"/>
    <property type="molecule type" value="Genomic_DNA"/>
</dbReference>
<evidence type="ECO:0000313" key="1">
    <source>
        <dbReference type="EMBL" id="CAK7921851.1"/>
    </source>
</evidence>
<gene>
    <name evidence="1" type="ORF">CAAN4_H19064</name>
</gene>
<proteinExistence type="predicted"/>
<protein>
    <submittedName>
        <fullName evidence="1">Uncharacterized protein</fullName>
    </submittedName>
</protein>
<reference evidence="1 2" key="1">
    <citation type="submission" date="2024-01" db="EMBL/GenBank/DDBJ databases">
        <authorList>
            <consortium name="Genoscope - CEA"/>
            <person name="William W."/>
        </authorList>
    </citation>
    <scope>NUCLEOTIDE SEQUENCE [LARGE SCALE GENOMIC DNA]</scope>
    <source>
        <strain evidence="1 2">29B2s-10</strain>
    </source>
</reference>
<accession>A0ABP0ELB7</accession>